<dbReference type="Proteomes" id="UP000283543">
    <property type="component" value="Unassembled WGS sequence"/>
</dbReference>
<keyword evidence="1" id="KW-0812">Transmembrane</keyword>
<protein>
    <submittedName>
        <fullName evidence="3">Uncharacterized protein</fullName>
    </submittedName>
</protein>
<evidence type="ECO:0000313" key="3">
    <source>
        <dbReference type="EMBL" id="RHY36096.1"/>
    </source>
</evidence>
<organism evidence="3 4">
    <name type="scientific">Aphanomyces astaci</name>
    <name type="common">Crayfish plague agent</name>
    <dbReference type="NCBI Taxonomy" id="112090"/>
    <lineage>
        <taxon>Eukaryota</taxon>
        <taxon>Sar</taxon>
        <taxon>Stramenopiles</taxon>
        <taxon>Oomycota</taxon>
        <taxon>Saprolegniomycetes</taxon>
        <taxon>Saprolegniales</taxon>
        <taxon>Verrucalvaceae</taxon>
        <taxon>Aphanomyces</taxon>
    </lineage>
</organism>
<gene>
    <name evidence="3" type="ORF">DYB34_010205</name>
</gene>
<proteinExistence type="predicted"/>
<comment type="caution">
    <text evidence="3">The sequence shown here is derived from an EMBL/GenBank/DDBJ whole genome shotgun (WGS) entry which is preliminary data.</text>
</comment>
<evidence type="ECO:0000256" key="1">
    <source>
        <dbReference type="SAM" id="Phobius"/>
    </source>
</evidence>
<feature type="transmembrane region" description="Helical" evidence="1">
    <location>
        <begin position="171"/>
        <end position="193"/>
    </location>
</feature>
<dbReference type="VEuPathDB" id="FungiDB:H257_11688"/>
<evidence type="ECO:0000313" key="4">
    <source>
        <dbReference type="Proteomes" id="UP000283543"/>
    </source>
</evidence>
<feature type="chain" id="PRO_5018643995" evidence="2">
    <location>
        <begin position="17"/>
        <end position="204"/>
    </location>
</feature>
<feature type="signal peptide" evidence="2">
    <location>
        <begin position="1"/>
        <end position="16"/>
    </location>
</feature>
<sequence>MCLVHVFFIIVCFSDASNNQLTSVANIDFRHATDLTFTGNPELATFSKVLSQLMSLYEYIYISTDIIRWEINSSDRVDFNRNFGTAALTTFLVDESSFLALDALPTTFRVGFIDVSGSCRLPNVPRFVKKYTICVIPGTCPCPEGTHLDMFDPSTSDDAIGSGRPSAPPNFGLIVALALGGGFVLGTAAWVMYTRRRHVTDALH</sequence>
<keyword evidence="1" id="KW-1133">Transmembrane helix</keyword>
<reference evidence="3 4" key="1">
    <citation type="submission" date="2018-08" db="EMBL/GenBank/DDBJ databases">
        <title>Aphanomyces genome sequencing and annotation.</title>
        <authorList>
            <person name="Minardi D."/>
            <person name="Oidtmann B."/>
            <person name="Van Der Giezen M."/>
            <person name="Studholme D.J."/>
        </authorList>
    </citation>
    <scope>NUCLEOTIDE SEQUENCE [LARGE SCALE GENOMIC DNA]</scope>
    <source>
        <strain evidence="3 4">Si</strain>
    </source>
</reference>
<dbReference type="EMBL" id="QUTB01012179">
    <property type="protein sequence ID" value="RHY36096.1"/>
    <property type="molecule type" value="Genomic_DNA"/>
</dbReference>
<dbReference type="AlphaFoldDB" id="A0A3R7AH55"/>
<name>A0A3R7AH55_APHAT</name>
<accession>A0A3R7AH55</accession>
<evidence type="ECO:0000256" key="2">
    <source>
        <dbReference type="SAM" id="SignalP"/>
    </source>
</evidence>
<keyword evidence="1" id="KW-0472">Membrane</keyword>
<keyword evidence="2" id="KW-0732">Signal</keyword>